<evidence type="ECO:0000313" key="1">
    <source>
        <dbReference type="EMBL" id="MDZ5762728.1"/>
    </source>
</evidence>
<evidence type="ECO:0008006" key="3">
    <source>
        <dbReference type="Google" id="ProtNLM"/>
    </source>
</evidence>
<dbReference type="Proteomes" id="UP001293791">
    <property type="component" value="Unassembled WGS sequence"/>
</dbReference>
<sequence length="93" mass="10475">MKENLKIDLQDSIKELIEAVMQLASISSELSRLDRIFNEAGYKIELNYTISNIARLATMARVIKNCDDFLNSRSNKLVIKKADLLGTVNKGCI</sequence>
<accession>A0ABU5L9D9</accession>
<comment type="caution">
    <text evidence="1">The sequence shown here is derived from an EMBL/GenBank/DDBJ whole genome shotgun (WGS) entry which is preliminary data.</text>
</comment>
<proteinExistence type="predicted"/>
<dbReference type="RefSeq" id="WP_322498173.1">
    <property type="nucleotide sequence ID" value="NZ_JARGYT010000096.1"/>
</dbReference>
<name>A0ABU5L9D9_9RICK</name>
<gene>
    <name evidence="1" type="ORF">Cyrtocomes_01122</name>
</gene>
<keyword evidence="2" id="KW-1185">Reference proteome</keyword>
<dbReference type="EMBL" id="JARGYT010000096">
    <property type="protein sequence ID" value="MDZ5762728.1"/>
    <property type="molecule type" value="Genomic_DNA"/>
</dbReference>
<evidence type="ECO:0000313" key="2">
    <source>
        <dbReference type="Proteomes" id="UP001293791"/>
    </source>
</evidence>
<protein>
    <recommendedName>
        <fullName evidence="3">PhoU domain-containing protein</fullName>
    </recommendedName>
</protein>
<reference evidence="1 2" key="1">
    <citation type="submission" date="2023-02" db="EMBL/GenBank/DDBJ databases">
        <title>Host association and intracellularity evolved multiple times independently in the Rickettsiales.</title>
        <authorList>
            <person name="Castelli M."/>
            <person name="Nardi T."/>
            <person name="Gammuto L."/>
            <person name="Bellinzona G."/>
            <person name="Sabaneyeva E."/>
            <person name="Potekhin A."/>
            <person name="Serra V."/>
            <person name="Petroni G."/>
            <person name="Sassera D."/>
        </authorList>
    </citation>
    <scope>NUCLEOTIDE SEQUENCE [LARGE SCALE GENOMIC DNA]</scope>
    <source>
        <strain evidence="1 2">BOD18</strain>
    </source>
</reference>
<organism evidence="1 2">
    <name type="scientific">Candidatus Cyrtobacter comes</name>
    <dbReference type="NCBI Taxonomy" id="675776"/>
    <lineage>
        <taxon>Bacteria</taxon>
        <taxon>Pseudomonadati</taxon>
        <taxon>Pseudomonadota</taxon>
        <taxon>Alphaproteobacteria</taxon>
        <taxon>Rickettsiales</taxon>
        <taxon>Candidatus Midichloriaceae</taxon>
        <taxon>Candidatus Cyrtobacter</taxon>
    </lineage>
</organism>